<evidence type="ECO:0008006" key="4">
    <source>
        <dbReference type="Google" id="ProtNLM"/>
    </source>
</evidence>
<organism evidence="2 3">
    <name type="scientific">Vigna mungo</name>
    <name type="common">Black gram</name>
    <name type="synonym">Phaseolus mungo</name>
    <dbReference type="NCBI Taxonomy" id="3915"/>
    <lineage>
        <taxon>Eukaryota</taxon>
        <taxon>Viridiplantae</taxon>
        <taxon>Streptophyta</taxon>
        <taxon>Embryophyta</taxon>
        <taxon>Tracheophyta</taxon>
        <taxon>Spermatophyta</taxon>
        <taxon>Magnoliopsida</taxon>
        <taxon>eudicotyledons</taxon>
        <taxon>Gunneridae</taxon>
        <taxon>Pentapetalae</taxon>
        <taxon>rosids</taxon>
        <taxon>fabids</taxon>
        <taxon>Fabales</taxon>
        <taxon>Fabaceae</taxon>
        <taxon>Papilionoideae</taxon>
        <taxon>50 kb inversion clade</taxon>
        <taxon>NPAAA clade</taxon>
        <taxon>indigoferoid/millettioid clade</taxon>
        <taxon>Phaseoleae</taxon>
        <taxon>Vigna</taxon>
    </lineage>
</organism>
<evidence type="ECO:0000256" key="1">
    <source>
        <dbReference type="SAM" id="SignalP"/>
    </source>
</evidence>
<dbReference type="AlphaFoldDB" id="A0AAQ3P5T8"/>
<gene>
    <name evidence="2" type="ORF">V8G54_008479</name>
</gene>
<name>A0AAQ3P5T8_VIGMU</name>
<feature type="signal peptide" evidence="1">
    <location>
        <begin position="1"/>
        <end position="24"/>
    </location>
</feature>
<protein>
    <recommendedName>
        <fullName evidence="4">Bifunctional inhibitor/plant lipid transfer protein/seed storage helical domain-containing protein</fullName>
    </recommendedName>
</protein>
<accession>A0AAQ3P5T8</accession>
<sequence length="105" mass="11022">MGWMKYVLAVFLSLTLLSVSMVRSQRPPPCPSAINTTGLYSACISLFKALESSSCCSPLKGLSPCQAVSCIANVLPTFVPHKSETGQVLSRLAQVTGNACGLTNA</sequence>
<dbReference type="Proteomes" id="UP001374535">
    <property type="component" value="Chromosome 2"/>
</dbReference>
<reference evidence="2 3" key="1">
    <citation type="journal article" date="2023" name="Life. Sci Alliance">
        <title>Evolutionary insights into 3D genome organization and epigenetic landscape of Vigna mungo.</title>
        <authorList>
            <person name="Junaid A."/>
            <person name="Singh B."/>
            <person name="Bhatia S."/>
        </authorList>
    </citation>
    <scope>NUCLEOTIDE SEQUENCE [LARGE SCALE GENOMIC DNA]</scope>
    <source>
        <strain evidence="2">Urdbean</strain>
    </source>
</reference>
<evidence type="ECO:0000313" key="3">
    <source>
        <dbReference type="Proteomes" id="UP001374535"/>
    </source>
</evidence>
<keyword evidence="3" id="KW-1185">Reference proteome</keyword>
<feature type="chain" id="PRO_5043055591" description="Bifunctional inhibitor/plant lipid transfer protein/seed storage helical domain-containing protein" evidence="1">
    <location>
        <begin position="25"/>
        <end position="105"/>
    </location>
</feature>
<dbReference type="EMBL" id="CP144699">
    <property type="protein sequence ID" value="WVZ21157.1"/>
    <property type="molecule type" value="Genomic_DNA"/>
</dbReference>
<proteinExistence type="predicted"/>
<keyword evidence="1" id="KW-0732">Signal</keyword>
<evidence type="ECO:0000313" key="2">
    <source>
        <dbReference type="EMBL" id="WVZ21157.1"/>
    </source>
</evidence>